<accession>A0AAD7BGS7</accession>
<dbReference type="Proteomes" id="UP001221142">
    <property type="component" value="Unassembled WGS sequence"/>
</dbReference>
<name>A0AAD7BGS7_9AGAR</name>
<reference evidence="1" key="1">
    <citation type="submission" date="2023-03" db="EMBL/GenBank/DDBJ databases">
        <title>Massive genome expansion in bonnet fungi (Mycena s.s.) driven by repeated elements and novel gene families across ecological guilds.</title>
        <authorList>
            <consortium name="Lawrence Berkeley National Laboratory"/>
            <person name="Harder C.B."/>
            <person name="Miyauchi S."/>
            <person name="Viragh M."/>
            <person name="Kuo A."/>
            <person name="Thoen E."/>
            <person name="Andreopoulos B."/>
            <person name="Lu D."/>
            <person name="Skrede I."/>
            <person name="Drula E."/>
            <person name="Henrissat B."/>
            <person name="Morin E."/>
            <person name="Kohler A."/>
            <person name="Barry K."/>
            <person name="LaButti K."/>
            <person name="Morin E."/>
            <person name="Salamov A."/>
            <person name="Lipzen A."/>
            <person name="Mereny Z."/>
            <person name="Hegedus B."/>
            <person name="Baldrian P."/>
            <person name="Stursova M."/>
            <person name="Weitz H."/>
            <person name="Taylor A."/>
            <person name="Grigoriev I.V."/>
            <person name="Nagy L.G."/>
            <person name="Martin F."/>
            <person name="Kauserud H."/>
        </authorList>
    </citation>
    <scope>NUCLEOTIDE SEQUENCE</scope>
    <source>
        <strain evidence="1">9284</strain>
    </source>
</reference>
<proteinExistence type="predicted"/>
<gene>
    <name evidence="1" type="ORF">FB45DRAFT_150057</name>
</gene>
<dbReference type="AlphaFoldDB" id="A0AAD7BGS7"/>
<comment type="caution">
    <text evidence="1">The sequence shown here is derived from an EMBL/GenBank/DDBJ whole genome shotgun (WGS) entry which is preliminary data.</text>
</comment>
<evidence type="ECO:0000313" key="1">
    <source>
        <dbReference type="EMBL" id="KAJ7620356.1"/>
    </source>
</evidence>
<sequence>MAFALSDDGPVFPPEIERHIFELCALGRPVLVPKLILVAWRIKHWIEPILYRTMDGYRAFTSEALLSAIHTKPPGFIATAVQNLSIYDSAAGYEEILSACTGVINLRVLSMDTAFSAHIPSTLMQLYVYDFPHQSSAFLFSQLTHLDVMGFLDIDLDAFHSSVALLPHLTHVSFPDRDYAPIFPVSCGATPKSRCSSIMIKTTSRSLTRRASQRICVSSYLV</sequence>
<dbReference type="EMBL" id="JARKIF010000017">
    <property type="protein sequence ID" value="KAJ7620356.1"/>
    <property type="molecule type" value="Genomic_DNA"/>
</dbReference>
<keyword evidence="2" id="KW-1185">Reference proteome</keyword>
<organism evidence="1 2">
    <name type="scientific">Roridomyces roridus</name>
    <dbReference type="NCBI Taxonomy" id="1738132"/>
    <lineage>
        <taxon>Eukaryota</taxon>
        <taxon>Fungi</taxon>
        <taxon>Dikarya</taxon>
        <taxon>Basidiomycota</taxon>
        <taxon>Agaricomycotina</taxon>
        <taxon>Agaricomycetes</taxon>
        <taxon>Agaricomycetidae</taxon>
        <taxon>Agaricales</taxon>
        <taxon>Marasmiineae</taxon>
        <taxon>Mycenaceae</taxon>
        <taxon>Roridomyces</taxon>
    </lineage>
</organism>
<protein>
    <submittedName>
        <fullName evidence="1">Uncharacterized protein</fullName>
    </submittedName>
</protein>
<evidence type="ECO:0000313" key="2">
    <source>
        <dbReference type="Proteomes" id="UP001221142"/>
    </source>
</evidence>